<evidence type="ECO:0000313" key="2">
    <source>
        <dbReference type="EMBL" id="KAJ4849023.1"/>
    </source>
</evidence>
<reference evidence="2" key="1">
    <citation type="submission" date="2022-02" db="EMBL/GenBank/DDBJ databases">
        <authorList>
            <person name="Henning P.M."/>
            <person name="McCubbin A.G."/>
            <person name="Shore J.S."/>
        </authorList>
    </citation>
    <scope>NUCLEOTIDE SEQUENCE</scope>
    <source>
        <strain evidence="2">F60SS</strain>
        <tissue evidence="2">Leaves</tissue>
    </source>
</reference>
<feature type="signal peptide" evidence="1">
    <location>
        <begin position="1"/>
        <end position="36"/>
    </location>
</feature>
<evidence type="ECO:0000256" key="1">
    <source>
        <dbReference type="SAM" id="SignalP"/>
    </source>
</evidence>
<reference evidence="2" key="2">
    <citation type="journal article" date="2023" name="Plants (Basel)">
        <title>Annotation of the Turnera subulata (Passifloraceae) Draft Genome Reveals the S-Locus Evolved after the Divergence of Turneroideae from Passifloroideae in a Stepwise Manner.</title>
        <authorList>
            <person name="Henning P.M."/>
            <person name="Roalson E.H."/>
            <person name="Mir W."/>
            <person name="McCubbin A.G."/>
            <person name="Shore J.S."/>
        </authorList>
    </citation>
    <scope>NUCLEOTIDE SEQUENCE</scope>
    <source>
        <strain evidence="2">F60SS</strain>
    </source>
</reference>
<sequence>MIDQPSHRQQQPGMLSCNHLAQMVLLALSLVCQSSAGNLAGYRVFGEGGAAMCLSYIPTILYPCIRSNDLWRQCGIQFQHLAGFAYSYSHGQIHSNTFLIQQPILLHILLLY</sequence>
<accession>A0A9Q0GG59</accession>
<organism evidence="2 3">
    <name type="scientific">Turnera subulata</name>
    <dbReference type="NCBI Taxonomy" id="218843"/>
    <lineage>
        <taxon>Eukaryota</taxon>
        <taxon>Viridiplantae</taxon>
        <taxon>Streptophyta</taxon>
        <taxon>Embryophyta</taxon>
        <taxon>Tracheophyta</taxon>
        <taxon>Spermatophyta</taxon>
        <taxon>Magnoliopsida</taxon>
        <taxon>eudicotyledons</taxon>
        <taxon>Gunneridae</taxon>
        <taxon>Pentapetalae</taxon>
        <taxon>rosids</taxon>
        <taxon>fabids</taxon>
        <taxon>Malpighiales</taxon>
        <taxon>Passifloraceae</taxon>
        <taxon>Turnera</taxon>
    </lineage>
</organism>
<keyword evidence="1" id="KW-0732">Signal</keyword>
<feature type="chain" id="PRO_5040253205" evidence="1">
    <location>
        <begin position="37"/>
        <end position="112"/>
    </location>
</feature>
<comment type="caution">
    <text evidence="2">The sequence shown here is derived from an EMBL/GenBank/DDBJ whole genome shotgun (WGS) entry which is preliminary data.</text>
</comment>
<evidence type="ECO:0000313" key="3">
    <source>
        <dbReference type="Proteomes" id="UP001141552"/>
    </source>
</evidence>
<name>A0A9Q0GG59_9ROSI</name>
<gene>
    <name evidence="2" type="ORF">Tsubulata_038841</name>
</gene>
<dbReference type="Proteomes" id="UP001141552">
    <property type="component" value="Unassembled WGS sequence"/>
</dbReference>
<protein>
    <submittedName>
        <fullName evidence="2">Uncharacterized protein</fullName>
    </submittedName>
</protein>
<dbReference type="AlphaFoldDB" id="A0A9Q0GG59"/>
<keyword evidence="3" id="KW-1185">Reference proteome</keyword>
<proteinExistence type="predicted"/>
<dbReference type="EMBL" id="JAKUCV010000719">
    <property type="protein sequence ID" value="KAJ4849023.1"/>
    <property type="molecule type" value="Genomic_DNA"/>
</dbReference>